<dbReference type="EMBL" id="JAENHP010000001">
    <property type="protein sequence ID" value="MBM2614083.1"/>
    <property type="molecule type" value="Genomic_DNA"/>
</dbReference>
<organism evidence="2 3">
    <name type="scientific">Paractinoplanes ovalisporus</name>
    <dbReference type="NCBI Taxonomy" id="2810368"/>
    <lineage>
        <taxon>Bacteria</taxon>
        <taxon>Bacillati</taxon>
        <taxon>Actinomycetota</taxon>
        <taxon>Actinomycetes</taxon>
        <taxon>Micromonosporales</taxon>
        <taxon>Micromonosporaceae</taxon>
        <taxon>Paractinoplanes</taxon>
    </lineage>
</organism>
<accession>A0ABS2A2L8</accession>
<sequence length="160" mass="15937">MQPPRSLVAGAGWLATALVATVAGLGGIRLVGESLTGTAGGVLSEEDVSRALAAATPSPTPSSAAPSSAAPSSAPTSRPPALTRFPSSGGSAIAGCAGGQAFLRGWSPNPGYEVRDVDEGPDDEVEVRFEGADRHVELKITCSGGEPHAVEHANHGGDDD</sequence>
<evidence type="ECO:0000313" key="2">
    <source>
        <dbReference type="EMBL" id="MBM2614083.1"/>
    </source>
</evidence>
<dbReference type="Proteomes" id="UP000632138">
    <property type="component" value="Unassembled WGS sequence"/>
</dbReference>
<name>A0ABS2A2L8_9ACTN</name>
<reference evidence="2 3" key="1">
    <citation type="submission" date="2021-01" db="EMBL/GenBank/DDBJ databases">
        <title>Actinoplanes sp. nov. LDG1-06 isolated from lichen.</title>
        <authorList>
            <person name="Saeng-In P."/>
            <person name="Phongsopitanun W."/>
            <person name="Kanchanasin P."/>
            <person name="Yuki M."/>
            <person name="Kudo T."/>
            <person name="Ohkuma M."/>
            <person name="Tanasupawat S."/>
        </authorList>
    </citation>
    <scope>NUCLEOTIDE SEQUENCE [LARGE SCALE GENOMIC DNA]</scope>
    <source>
        <strain evidence="2 3">LDG1-06</strain>
    </source>
</reference>
<proteinExistence type="predicted"/>
<protein>
    <submittedName>
        <fullName evidence="2">Septum formation initiator</fullName>
    </submittedName>
</protein>
<keyword evidence="3" id="KW-1185">Reference proteome</keyword>
<evidence type="ECO:0000256" key="1">
    <source>
        <dbReference type="SAM" id="MobiDB-lite"/>
    </source>
</evidence>
<comment type="caution">
    <text evidence="2">The sequence shown here is derived from an EMBL/GenBank/DDBJ whole genome shotgun (WGS) entry which is preliminary data.</text>
</comment>
<dbReference type="RefSeq" id="WP_203374005.1">
    <property type="nucleotide sequence ID" value="NZ_JAENHP010000001.1"/>
</dbReference>
<feature type="region of interest" description="Disordered" evidence="1">
    <location>
        <begin position="50"/>
        <end position="90"/>
    </location>
</feature>
<gene>
    <name evidence="2" type="ORF">JIG36_00750</name>
</gene>
<evidence type="ECO:0000313" key="3">
    <source>
        <dbReference type="Proteomes" id="UP000632138"/>
    </source>
</evidence>